<dbReference type="RefSeq" id="WP_056934851.1">
    <property type="nucleotide sequence ID" value="NZ_CP013050.1"/>
</dbReference>
<evidence type="ECO:0000256" key="2">
    <source>
        <dbReference type="SAM" id="Phobius"/>
    </source>
</evidence>
<dbReference type="AlphaFoldDB" id="A0A0S1XFC7"/>
<accession>A0A0S1XFC7</accession>
<gene>
    <name evidence="3" type="ORF">TBCH5v1_2586</name>
</gene>
<feature type="transmembrane region" description="Helical" evidence="2">
    <location>
        <begin position="137"/>
        <end position="157"/>
    </location>
</feature>
<evidence type="ECO:0000313" key="4">
    <source>
        <dbReference type="Proteomes" id="UP000066042"/>
    </source>
</evidence>
<proteinExistence type="predicted"/>
<dbReference type="GeneID" id="26137792"/>
<evidence type="ECO:0000313" key="3">
    <source>
        <dbReference type="EMBL" id="ALM76475.1"/>
    </source>
</evidence>
<name>A0A0S1XFC7_THEBA</name>
<dbReference type="EMBL" id="CP013050">
    <property type="protein sequence ID" value="ALM76475.1"/>
    <property type="molecule type" value="Genomic_DNA"/>
</dbReference>
<keyword evidence="1" id="KW-0175">Coiled coil</keyword>
<feature type="coiled-coil region" evidence="1">
    <location>
        <begin position="157"/>
        <end position="204"/>
    </location>
</feature>
<protein>
    <submittedName>
        <fullName evidence="3">Uncharacterized protein</fullName>
    </submittedName>
</protein>
<sequence>MSENEVEAKVQIEKKDVTDEVVISDKEIERLIEDEELEEEALAEAEEVEEEEFEAPKRRLMSEDEFLERVEEFEEKNHGLTLMLDRFFKLLAKYGKKYGVELDLELWNEVAKPSLNVGFWYYQLVEGQNIMVSYPKFSLAIGVLATAFIGLGALAQIKNAKNKQKSKEELKEKAKAGIEGKKENKELKEKQIENREKIEELKANSDLLARVRKNLNSS</sequence>
<dbReference type="PATRIC" id="fig|55802.8.peg.2573"/>
<keyword evidence="2" id="KW-0472">Membrane</keyword>
<keyword evidence="2" id="KW-0812">Transmembrane</keyword>
<keyword evidence="2" id="KW-1133">Transmembrane helix</keyword>
<reference evidence="3 4" key="1">
    <citation type="journal article" date="2016" name="Genome Announc.">
        <title>Complete genome sequence of the hyperthermophilic and piezophilic archaeon Thermococcus barophilus Ch5, capable of growth at the expense of hydrogenogenesis from carbon monoxide and formate.</title>
        <authorList>
            <person name="Oger P."/>
            <person name="Sokolova T.G."/>
            <person name="Kozhevnikova D.A."/>
            <person name="Taranov E.A."/>
            <person name="Vannier P."/>
            <person name="Lee H.S."/>
            <person name="Kwon K.K."/>
            <person name="Kang S.G."/>
            <person name="Lee J.H."/>
            <person name="Bonch-Osmolovskaya E.A."/>
            <person name="Lebedinsky A.V."/>
        </authorList>
    </citation>
    <scope>NUCLEOTIDE SEQUENCE [LARGE SCALE GENOMIC DNA]</scope>
    <source>
        <strain evidence="4">Ch5</strain>
    </source>
</reference>
<organism evidence="3 4">
    <name type="scientific">Thermococcus barophilus</name>
    <dbReference type="NCBI Taxonomy" id="55802"/>
    <lineage>
        <taxon>Archaea</taxon>
        <taxon>Methanobacteriati</taxon>
        <taxon>Methanobacteriota</taxon>
        <taxon>Thermococci</taxon>
        <taxon>Thermococcales</taxon>
        <taxon>Thermococcaceae</taxon>
        <taxon>Thermococcus</taxon>
    </lineage>
</organism>
<dbReference type="STRING" id="55802.TBCH5v1_2586"/>
<evidence type="ECO:0000256" key="1">
    <source>
        <dbReference type="SAM" id="Coils"/>
    </source>
</evidence>
<dbReference type="Proteomes" id="UP000066042">
    <property type="component" value="Chromosome"/>
</dbReference>